<evidence type="ECO:0000256" key="3">
    <source>
        <dbReference type="ARBA" id="ARBA00023004"/>
    </source>
</evidence>
<dbReference type="GO" id="GO:0046872">
    <property type="term" value="F:metal ion binding"/>
    <property type="evidence" value="ECO:0007669"/>
    <property type="project" value="UniProtKB-KW"/>
</dbReference>
<sequence>MTNRCDCHCVFCIRDQEASALGGLWLQEEPAKEAVLAEILAQDLGQYTEIVFCGYGEPTCRADDLFWLCDQLRAAGRADLPPIRLNTNGHGSLINHRDITPELKGRLDAVSVSLNGSNREEYLRLTRPGAGEKGWQAMLDFVRQAVQYVPKVMVSIVDYDKSPQEMEACRRLAEELGATFRVRPFAG</sequence>
<dbReference type="InterPro" id="IPR013785">
    <property type="entry name" value="Aldolase_TIM"/>
</dbReference>
<keyword evidence="2" id="KW-0479">Metal-binding</keyword>
<accession>A0A3E2B3W1</accession>
<dbReference type="NCBIfam" id="TIGR04038">
    <property type="entry name" value="tatD_link_rSAM"/>
    <property type="match status" value="1"/>
</dbReference>
<reference evidence="6 7" key="1">
    <citation type="submission" date="2018-07" db="EMBL/GenBank/DDBJ databases">
        <title>GABA Modulating Bacteria of the Human Gut Microbiota.</title>
        <authorList>
            <person name="Strandwitz P."/>
            <person name="Kim K.H."/>
            <person name="Terekhova D."/>
            <person name="Liu J.K."/>
            <person name="Sharma A."/>
            <person name="Levering J."/>
            <person name="Mcdonald D."/>
            <person name="Dietrich D."/>
            <person name="Ramadhar T.R."/>
            <person name="Lekbua A."/>
            <person name="Mroue N."/>
            <person name="Liston C."/>
            <person name="Stewart E.J."/>
            <person name="Dubin M.J."/>
            <person name="Zengler K."/>
            <person name="Knight R."/>
            <person name="Gilbert J.A."/>
            <person name="Clardy J."/>
            <person name="Lewis K."/>
        </authorList>
    </citation>
    <scope>NUCLEOTIDE SEQUENCE [LARGE SCALE GENOMIC DNA]</scope>
    <source>
        <strain evidence="6 7">KLE1738</strain>
    </source>
</reference>
<evidence type="ECO:0000256" key="4">
    <source>
        <dbReference type="ARBA" id="ARBA00023014"/>
    </source>
</evidence>
<evidence type="ECO:0000259" key="5">
    <source>
        <dbReference type="PROSITE" id="PS51918"/>
    </source>
</evidence>
<dbReference type="Pfam" id="PF04055">
    <property type="entry name" value="Radical_SAM"/>
    <property type="match status" value="1"/>
</dbReference>
<feature type="domain" description="Radical SAM core" evidence="5">
    <location>
        <begin position="1"/>
        <end position="187"/>
    </location>
</feature>
<dbReference type="InterPro" id="IPR007197">
    <property type="entry name" value="rSAM"/>
</dbReference>
<dbReference type="EMBL" id="QQRQ01000008">
    <property type="protein sequence ID" value="RFT06674.1"/>
    <property type="molecule type" value="Genomic_DNA"/>
</dbReference>
<evidence type="ECO:0000313" key="6">
    <source>
        <dbReference type="EMBL" id="RFT06674.1"/>
    </source>
</evidence>
<dbReference type="InterPro" id="IPR050377">
    <property type="entry name" value="Radical_SAM_PqqE_MftC-like"/>
</dbReference>
<dbReference type="AlphaFoldDB" id="A0A3E2B3W1"/>
<dbReference type="Gene3D" id="3.20.20.70">
    <property type="entry name" value="Aldolase class I"/>
    <property type="match status" value="1"/>
</dbReference>
<gene>
    <name evidence="6" type="ORF">DV520_06210</name>
</gene>
<evidence type="ECO:0000313" key="7">
    <source>
        <dbReference type="Proteomes" id="UP000260649"/>
    </source>
</evidence>
<evidence type="ECO:0000256" key="2">
    <source>
        <dbReference type="ARBA" id="ARBA00022723"/>
    </source>
</evidence>
<name>A0A3E2B3W1_9FIRM</name>
<dbReference type="GO" id="GO:0003824">
    <property type="term" value="F:catalytic activity"/>
    <property type="evidence" value="ECO:0007669"/>
    <property type="project" value="InterPro"/>
</dbReference>
<dbReference type="PANTHER" id="PTHR11228">
    <property type="entry name" value="RADICAL SAM DOMAIN PROTEIN"/>
    <property type="match status" value="1"/>
</dbReference>
<dbReference type="OrthoDB" id="6258756at2"/>
<proteinExistence type="predicted"/>
<dbReference type="PANTHER" id="PTHR11228:SF7">
    <property type="entry name" value="PQQA PEPTIDE CYCLASE"/>
    <property type="match status" value="1"/>
</dbReference>
<keyword evidence="1" id="KW-0949">S-adenosyl-L-methionine</keyword>
<dbReference type="Proteomes" id="UP000260649">
    <property type="component" value="Unassembled WGS sequence"/>
</dbReference>
<keyword evidence="4" id="KW-0411">Iron-sulfur</keyword>
<comment type="caution">
    <text evidence="6">The sequence shown here is derived from an EMBL/GenBank/DDBJ whole genome shotgun (WGS) entry which is preliminary data.</text>
</comment>
<dbReference type="InterPro" id="IPR058240">
    <property type="entry name" value="rSAM_sf"/>
</dbReference>
<dbReference type="CDD" id="cd01335">
    <property type="entry name" value="Radical_SAM"/>
    <property type="match status" value="1"/>
</dbReference>
<keyword evidence="7" id="KW-1185">Reference proteome</keyword>
<dbReference type="InterPro" id="IPR023821">
    <property type="entry name" value="rSAM_TatD-assoc"/>
</dbReference>
<dbReference type="GO" id="GO:0051536">
    <property type="term" value="F:iron-sulfur cluster binding"/>
    <property type="evidence" value="ECO:0007669"/>
    <property type="project" value="UniProtKB-KW"/>
</dbReference>
<organism evidence="6 7">
    <name type="scientific">Evtepia gabavorous</name>
    <dbReference type="NCBI Taxonomy" id="2211183"/>
    <lineage>
        <taxon>Bacteria</taxon>
        <taxon>Bacillati</taxon>
        <taxon>Bacillota</taxon>
        <taxon>Clostridia</taxon>
        <taxon>Eubacteriales</taxon>
        <taxon>Evtepia</taxon>
    </lineage>
</organism>
<dbReference type="SUPFAM" id="SSF102114">
    <property type="entry name" value="Radical SAM enzymes"/>
    <property type="match status" value="1"/>
</dbReference>
<dbReference type="PROSITE" id="PS51918">
    <property type="entry name" value="RADICAL_SAM"/>
    <property type="match status" value="1"/>
</dbReference>
<keyword evidence="3" id="KW-0408">Iron</keyword>
<evidence type="ECO:0000256" key="1">
    <source>
        <dbReference type="ARBA" id="ARBA00022691"/>
    </source>
</evidence>
<protein>
    <submittedName>
        <fullName evidence="6">Radical SAM protein</fullName>
    </submittedName>
</protein>
<dbReference type="SFLD" id="SFLDS00029">
    <property type="entry name" value="Radical_SAM"/>
    <property type="match status" value="1"/>
</dbReference>